<dbReference type="EMBL" id="VKGK01000010">
    <property type="protein sequence ID" value="TRY14451.1"/>
    <property type="molecule type" value="Genomic_DNA"/>
</dbReference>
<reference evidence="3" key="1">
    <citation type="submission" date="2019-07" db="EMBL/GenBank/DDBJ databases">
        <title>Shewanella sp. YLB-08 draft genomic sequence.</title>
        <authorList>
            <person name="Yu L."/>
        </authorList>
    </citation>
    <scope>NUCLEOTIDE SEQUENCE [LARGE SCALE GENOMIC DNA]</scope>
    <source>
        <strain evidence="3">JCM 20706</strain>
    </source>
</reference>
<keyword evidence="3" id="KW-1185">Reference proteome</keyword>
<proteinExistence type="predicted"/>
<dbReference type="InterPro" id="IPR025861">
    <property type="entry name" value="CobT_VWA_dom"/>
</dbReference>
<dbReference type="InterPro" id="IPR051928">
    <property type="entry name" value="NorD/CobT"/>
</dbReference>
<dbReference type="PANTHER" id="PTHR41248">
    <property type="entry name" value="NORD PROTEIN"/>
    <property type="match status" value="1"/>
</dbReference>
<dbReference type="GO" id="GO:0009236">
    <property type="term" value="P:cobalamin biosynthetic process"/>
    <property type="evidence" value="ECO:0007669"/>
    <property type="project" value="InterPro"/>
</dbReference>
<dbReference type="PIRSF" id="PIRSF031715">
    <property type="entry name" value="Cob_chel_CobT"/>
    <property type="match status" value="1"/>
</dbReference>
<dbReference type="AlphaFoldDB" id="A0A553JQ13"/>
<evidence type="ECO:0000313" key="3">
    <source>
        <dbReference type="Proteomes" id="UP000318126"/>
    </source>
</evidence>
<dbReference type="InterPro" id="IPR006538">
    <property type="entry name" value="CobT"/>
</dbReference>
<organism evidence="2 3">
    <name type="scientific">Shewanella hanedai</name>
    <name type="common">Alteromonas hanedai</name>
    <dbReference type="NCBI Taxonomy" id="25"/>
    <lineage>
        <taxon>Bacteria</taxon>
        <taxon>Pseudomonadati</taxon>
        <taxon>Pseudomonadota</taxon>
        <taxon>Gammaproteobacteria</taxon>
        <taxon>Alteromonadales</taxon>
        <taxon>Shewanellaceae</taxon>
        <taxon>Shewanella</taxon>
    </lineage>
</organism>
<evidence type="ECO:0000259" key="1">
    <source>
        <dbReference type="Pfam" id="PF11775"/>
    </source>
</evidence>
<dbReference type="Pfam" id="PF06213">
    <property type="entry name" value="CobT"/>
    <property type="match status" value="1"/>
</dbReference>
<comment type="caution">
    <text evidence="2">The sequence shown here is derived from an EMBL/GenBank/DDBJ whole genome shotgun (WGS) entry which is preliminary data.</text>
</comment>
<feature type="domain" description="Cobalamin biosynthesis protein CobT VWA" evidence="1">
    <location>
        <begin position="383"/>
        <end position="587"/>
    </location>
</feature>
<dbReference type="RefSeq" id="WP_144040067.1">
    <property type="nucleotide sequence ID" value="NZ_BMPL01000008.1"/>
</dbReference>
<dbReference type="PANTHER" id="PTHR41248:SF1">
    <property type="entry name" value="NORD PROTEIN"/>
    <property type="match status" value="1"/>
</dbReference>
<evidence type="ECO:0000313" key="2">
    <source>
        <dbReference type="EMBL" id="TRY14451.1"/>
    </source>
</evidence>
<sequence length="592" mass="65953">MKLMDRFNTADKSVDAVATSLVNTFNSQLVDQASASQRFIYRDFTLYRNTYVMPFYAPHLQAYCQHSDQEKEQVELAYSATNSNHRGRIDALSLRLLYSDLELHQSRKPDSQIAALVFEMLEQLRVESLLPQQWPGMKMNIDGLFTHWSRTFYHSGLTDTAVGVLLYTLAQVTRARLMAAAVLPETESLIEHTRAGLAPVIGVQLSGLRRHRLAQNRYGDYALELAVIIEGMIAAEESVLPSEEQAANRYEVTNGFTILLDVASADVGGVAKADSQLSAGLVEAKQTYKVFTTQFDKVIFPANLVRAELLQEYRHHLDKLVSQQRINLSRLARQFSIKLSRPEVNGWQSSKDEGYIDGGRLPLLISSPSETDLFYQPHLTPVIDCHVSLLVDCSGSMKTHVNQIATMLDILVRALDMAGAATEVLGFTTGAWNGGLALKQWRRQACPPNPGRLNPVSHLIFKHCDQSWRRARLGLASMLKLDLFREGIDGEAVQWASQRLLAQEASRKILVVISDGSPMDTATNQANTPCYLDNHLKDVVSAQQRLGVEVIGLGGGIDLSAYYPNNLAIDLEQELDVALFNRLIEAIAKTKR</sequence>
<name>A0A553JQ13_SHEHA</name>
<gene>
    <name evidence="2" type="ORF">FN961_10135</name>
</gene>
<dbReference type="OrthoDB" id="6395027at2"/>
<accession>A0A553JQ13</accession>
<dbReference type="Proteomes" id="UP000318126">
    <property type="component" value="Unassembled WGS sequence"/>
</dbReference>
<dbReference type="Pfam" id="PF11775">
    <property type="entry name" value="CobT_C"/>
    <property type="match status" value="1"/>
</dbReference>
<dbReference type="InterPro" id="IPR036465">
    <property type="entry name" value="vWFA_dom_sf"/>
</dbReference>
<dbReference type="SUPFAM" id="SSF53300">
    <property type="entry name" value="vWA-like"/>
    <property type="match status" value="1"/>
</dbReference>
<protein>
    <submittedName>
        <fullName evidence="2">Cobalt chelatase</fullName>
    </submittedName>
</protein>